<evidence type="ECO:0000256" key="1">
    <source>
        <dbReference type="ARBA" id="ARBA00001966"/>
    </source>
</evidence>
<name>U7V3L2_9FUSO</name>
<gene>
    <name evidence="8" type="ORF">HMPREF0202_02696</name>
</gene>
<evidence type="ECO:0000256" key="4">
    <source>
        <dbReference type="ARBA" id="ARBA00022723"/>
    </source>
</evidence>
<dbReference type="Pfam" id="PF04055">
    <property type="entry name" value="Radical_SAM"/>
    <property type="match status" value="1"/>
</dbReference>
<evidence type="ECO:0000256" key="6">
    <source>
        <dbReference type="ARBA" id="ARBA00023014"/>
    </source>
</evidence>
<evidence type="ECO:0000313" key="9">
    <source>
        <dbReference type="Proteomes" id="UP000017081"/>
    </source>
</evidence>
<dbReference type="Proteomes" id="UP000017081">
    <property type="component" value="Unassembled WGS sequence"/>
</dbReference>
<dbReference type="HOGENOM" id="CLU_079337_0_0_0"/>
<dbReference type="GO" id="GO:0046872">
    <property type="term" value="F:metal ion binding"/>
    <property type="evidence" value="ECO:0007669"/>
    <property type="project" value="UniProtKB-KW"/>
</dbReference>
<reference evidence="8 9" key="1">
    <citation type="submission" date="2013-08" db="EMBL/GenBank/DDBJ databases">
        <authorList>
            <person name="Weinstock G."/>
            <person name="Sodergren E."/>
            <person name="Wylie T."/>
            <person name="Fulton L."/>
            <person name="Fulton R."/>
            <person name="Fronick C."/>
            <person name="O'Laughlin M."/>
            <person name="Godfrey J."/>
            <person name="Miner T."/>
            <person name="Herter B."/>
            <person name="Appelbaum E."/>
            <person name="Cordes M."/>
            <person name="Lek S."/>
            <person name="Wollam A."/>
            <person name="Pepin K.H."/>
            <person name="Palsikar V.B."/>
            <person name="Mitreva M."/>
            <person name="Wilson R.K."/>
        </authorList>
    </citation>
    <scope>NUCLEOTIDE SEQUENCE [LARGE SCALE GENOMIC DNA]</scope>
    <source>
        <strain evidence="8 9">ATCC BAA-474</strain>
    </source>
</reference>
<accession>U7V3L2</accession>
<dbReference type="InterPro" id="IPR013785">
    <property type="entry name" value="Aldolase_TIM"/>
</dbReference>
<dbReference type="PANTHER" id="PTHR43787">
    <property type="entry name" value="FEMO COFACTOR BIOSYNTHESIS PROTEIN NIFB-RELATED"/>
    <property type="match status" value="1"/>
</dbReference>
<sequence length="176" mass="20959">MKFSNYNICTKICNENYLYNSFTNSLIKLNNIYFEQIRQRDIKLLEKLDDSQINILKNNGIIINDEVNELNMIRSKMKKILLNREILTLTIAPTLNCNFDCYYCFEERQEGRMSNFTKENLLKNIEREIKNGVKLIKVIWYGGEPLLEIKFIEEFINSLNELKKLYNIKFGIKSSF</sequence>
<dbReference type="GO" id="GO:0051539">
    <property type="term" value="F:4 iron, 4 sulfur cluster binding"/>
    <property type="evidence" value="ECO:0007669"/>
    <property type="project" value="UniProtKB-KW"/>
</dbReference>
<dbReference type="SUPFAM" id="SSF102114">
    <property type="entry name" value="Radical SAM enzymes"/>
    <property type="match status" value="1"/>
</dbReference>
<dbReference type="Gene3D" id="3.20.20.70">
    <property type="entry name" value="Aldolase class I"/>
    <property type="match status" value="1"/>
</dbReference>
<evidence type="ECO:0000259" key="7">
    <source>
        <dbReference type="Pfam" id="PF04055"/>
    </source>
</evidence>
<keyword evidence="3" id="KW-0949">S-adenosyl-L-methionine</keyword>
<keyword evidence="2" id="KW-0004">4Fe-4S</keyword>
<evidence type="ECO:0000256" key="3">
    <source>
        <dbReference type="ARBA" id="ARBA00022691"/>
    </source>
</evidence>
<feature type="domain" description="Radical SAM core" evidence="7">
    <location>
        <begin position="93"/>
        <end position="162"/>
    </location>
</feature>
<dbReference type="GO" id="GO:0003824">
    <property type="term" value="F:catalytic activity"/>
    <property type="evidence" value="ECO:0007669"/>
    <property type="project" value="InterPro"/>
</dbReference>
<evidence type="ECO:0000256" key="2">
    <source>
        <dbReference type="ARBA" id="ARBA00022485"/>
    </source>
</evidence>
<keyword evidence="9" id="KW-1185">Reference proteome</keyword>
<dbReference type="AlphaFoldDB" id="U7V3L2"/>
<comment type="cofactor">
    <cofactor evidence="1">
        <name>[4Fe-4S] cluster</name>
        <dbReference type="ChEBI" id="CHEBI:49883"/>
    </cofactor>
</comment>
<proteinExistence type="predicted"/>
<dbReference type="eggNOG" id="COG0641">
    <property type="taxonomic scope" value="Bacteria"/>
</dbReference>
<dbReference type="UniPathway" id="UPA00782"/>
<dbReference type="SFLD" id="SFLDS00029">
    <property type="entry name" value="Radical_SAM"/>
    <property type="match status" value="1"/>
</dbReference>
<keyword evidence="4" id="KW-0479">Metal-binding</keyword>
<organism evidence="8 9">
    <name type="scientific">Cetobacterium somerae ATCC BAA-474</name>
    <dbReference type="NCBI Taxonomy" id="1319815"/>
    <lineage>
        <taxon>Bacteria</taxon>
        <taxon>Fusobacteriati</taxon>
        <taxon>Fusobacteriota</taxon>
        <taxon>Fusobacteriia</taxon>
        <taxon>Fusobacteriales</taxon>
        <taxon>Fusobacteriaceae</taxon>
        <taxon>Cetobacterium</taxon>
    </lineage>
</organism>
<dbReference type="EMBL" id="AXZF01000147">
    <property type="protein sequence ID" value="ERT66121.1"/>
    <property type="molecule type" value="Genomic_DNA"/>
</dbReference>
<dbReference type="PANTHER" id="PTHR43787:SF3">
    <property type="entry name" value="ARYLSULFATASE REGULATORY PROTEIN"/>
    <property type="match status" value="1"/>
</dbReference>
<keyword evidence="6" id="KW-0411">Iron-sulfur</keyword>
<evidence type="ECO:0000313" key="8">
    <source>
        <dbReference type="EMBL" id="ERT66121.1"/>
    </source>
</evidence>
<protein>
    <recommendedName>
        <fullName evidence="7">Radical SAM core domain-containing protein</fullName>
    </recommendedName>
</protein>
<dbReference type="STRING" id="1319815.HMPREF0202_02696"/>
<dbReference type="InterPro" id="IPR007197">
    <property type="entry name" value="rSAM"/>
</dbReference>
<dbReference type="InterPro" id="IPR058240">
    <property type="entry name" value="rSAM_sf"/>
</dbReference>
<dbReference type="RefSeq" id="WP_023052224.1">
    <property type="nucleotide sequence ID" value="NZ_CP173070.2"/>
</dbReference>
<keyword evidence="5" id="KW-0408">Iron</keyword>
<evidence type="ECO:0000256" key="5">
    <source>
        <dbReference type="ARBA" id="ARBA00023004"/>
    </source>
</evidence>
<comment type="caution">
    <text evidence="8">The sequence shown here is derived from an EMBL/GenBank/DDBJ whole genome shotgun (WGS) entry which is preliminary data.</text>
</comment>